<dbReference type="SUPFAM" id="SSF56784">
    <property type="entry name" value="HAD-like"/>
    <property type="match status" value="1"/>
</dbReference>
<keyword evidence="4" id="KW-0808">Transferase</keyword>
<dbReference type="EC" id="2.4.1.14" evidence="2"/>
<dbReference type="SFLD" id="SFLDS00003">
    <property type="entry name" value="Haloacid_Dehalogenase"/>
    <property type="match status" value="1"/>
</dbReference>
<dbReference type="InterPro" id="IPR006380">
    <property type="entry name" value="SPP-like_dom"/>
</dbReference>
<dbReference type="InterPro" id="IPR023214">
    <property type="entry name" value="HAD_sf"/>
</dbReference>
<evidence type="ECO:0000313" key="11">
    <source>
        <dbReference type="Proteomes" id="UP000244069"/>
    </source>
</evidence>
<dbReference type="Gene3D" id="3.40.50.1000">
    <property type="entry name" value="HAD superfamily/HAD-like"/>
    <property type="match status" value="1"/>
</dbReference>
<evidence type="ECO:0000313" key="10">
    <source>
        <dbReference type="EMBL" id="PTX52719.1"/>
    </source>
</evidence>
<dbReference type="GO" id="GO:0016791">
    <property type="term" value="F:phosphatase activity"/>
    <property type="evidence" value="ECO:0007669"/>
    <property type="project" value="UniProtKB-ARBA"/>
</dbReference>
<dbReference type="SFLD" id="SFLDG01141">
    <property type="entry name" value="C2.B.1:_Sucrose_Phosphatase_Li"/>
    <property type="match status" value="1"/>
</dbReference>
<dbReference type="SFLD" id="SFLDG01140">
    <property type="entry name" value="C2.B:_Phosphomannomutase_and_P"/>
    <property type="match status" value="1"/>
</dbReference>
<dbReference type="Pfam" id="PF00534">
    <property type="entry name" value="Glycos_transf_1"/>
    <property type="match status" value="1"/>
</dbReference>
<dbReference type="Gene3D" id="3.90.1070.10">
    <property type="match status" value="1"/>
</dbReference>
<evidence type="ECO:0000259" key="7">
    <source>
        <dbReference type="Pfam" id="PF00534"/>
    </source>
</evidence>
<evidence type="ECO:0000259" key="8">
    <source>
        <dbReference type="Pfam" id="PF05116"/>
    </source>
</evidence>
<feature type="domain" description="Sucrose phosphatase-like" evidence="8">
    <location>
        <begin position="435"/>
        <end position="665"/>
    </location>
</feature>
<dbReference type="SUPFAM" id="SSF53756">
    <property type="entry name" value="UDP-Glycosyltransferase/glycogen phosphorylase"/>
    <property type="match status" value="1"/>
</dbReference>
<feature type="domain" description="Glycosyl transferase family 1" evidence="7">
    <location>
        <begin position="225"/>
        <end position="398"/>
    </location>
</feature>
<dbReference type="RefSeq" id="WP_188758615.1">
    <property type="nucleotide sequence ID" value="NZ_BMEZ01000001.1"/>
</dbReference>
<evidence type="ECO:0000256" key="1">
    <source>
        <dbReference type="ARBA" id="ARBA00006530"/>
    </source>
</evidence>
<comment type="similarity">
    <text evidence="1">Belongs to the glycosyltransferase 1 family.</text>
</comment>
<dbReference type="Pfam" id="PF05116">
    <property type="entry name" value="S6PP"/>
    <property type="match status" value="1"/>
</dbReference>
<sequence length="675" mass="72152">MRIIHIALGGCLTAPPVPYGLTEDTGGHIAYVLGAAAAQARRSDVEDVTIVTRSFDAPELGAAFSLAEQQVSPGCRIRRLRTGQGGYLAKDALEAELPALVEAFLEMLATGPRPDVIHAHFADAAELAMAAERHFGIPWIYSAHSLGAEKLGPGAEPRKALDRRIARERQAIRGAHAIIASSRDEAERQLAGYDSGAAGRTHRINPGVADQGPGDAARGREFIAPFLRDPGKPVILAIARPIRKKNLRALVDAYARAPALQERANLVIAAGQRAGLTGGGPEQDAVIAELFDAIDRHDLWGRVALPRRHDTKDVPDLYALAAHGGVFCNPAFHEPFGLTLIEAARAGVPIVATRNGGPRDIVSALGTGALVEPEDPQGIAEALRALLDSPEIAGRTAEAQVRAARLFDWDRWAGRVQGVLADVLSPAAGGRSCPHLLACDIDDTLTGDAMAARQFADLLHAGLLCGFVTATGRSVSEARRVLAEWAIPEPEVLITSVGSEIWRRRAPGRYTLCADYARQLNVDWQRDRVRACLEQASAVFQPACDQRRWKLSLFGNAAEGRRLRDALRAAGLKVRVIASHGRFIDILPAAAGKAAAVRFEARRRGLADSAVIVAGDSANDEDMLTAFPNAILPANARAELGHLRDVYRAPRAHAAGVLDGLRHFDIAHPMAMAAE</sequence>
<dbReference type="Gene3D" id="3.40.50.2000">
    <property type="entry name" value="Glycogen Phosphorylase B"/>
    <property type="match status" value="2"/>
</dbReference>
<dbReference type="InterPro" id="IPR006379">
    <property type="entry name" value="HAD-SF_hydro_IIB"/>
</dbReference>
<reference evidence="10 11" key="1">
    <citation type="submission" date="2018-04" db="EMBL/GenBank/DDBJ databases">
        <title>Genomic Encyclopedia of Archaeal and Bacterial Type Strains, Phase II (KMG-II): from individual species to whole genera.</title>
        <authorList>
            <person name="Goeker M."/>
        </authorList>
    </citation>
    <scope>NUCLEOTIDE SEQUENCE [LARGE SCALE GENOMIC DNA]</scope>
    <source>
        <strain evidence="10 11">DSM 29329</strain>
    </source>
</reference>
<dbReference type="InterPro" id="IPR028098">
    <property type="entry name" value="Glyco_trans_4-like_N"/>
</dbReference>
<dbReference type="EMBL" id="QBKN01000001">
    <property type="protein sequence ID" value="PTX52719.1"/>
    <property type="molecule type" value="Genomic_DNA"/>
</dbReference>
<dbReference type="AlphaFoldDB" id="A0A2T6B9H9"/>
<comment type="catalytic activity">
    <reaction evidence="5">
        <text>beta-D-fructose 6-phosphate + UDP-alpha-D-glucose = sucrose 6(F)-phosphate + UDP + H(+)</text>
        <dbReference type="Rhea" id="RHEA:22172"/>
        <dbReference type="ChEBI" id="CHEBI:15378"/>
        <dbReference type="ChEBI" id="CHEBI:57634"/>
        <dbReference type="ChEBI" id="CHEBI:57723"/>
        <dbReference type="ChEBI" id="CHEBI:58223"/>
        <dbReference type="ChEBI" id="CHEBI:58885"/>
        <dbReference type="EC" id="2.4.1.14"/>
    </reaction>
</comment>
<dbReference type="InterPro" id="IPR036412">
    <property type="entry name" value="HAD-like_sf"/>
</dbReference>
<name>A0A2T6B9H9_9RHOB</name>
<evidence type="ECO:0000256" key="3">
    <source>
        <dbReference type="ARBA" id="ARBA00022676"/>
    </source>
</evidence>
<keyword evidence="3" id="KW-0328">Glycosyltransferase</keyword>
<dbReference type="PANTHER" id="PTHR46039:SF5">
    <property type="entry name" value="SUCROSE-PHOSPHATE SYNTHASE 3-RELATED"/>
    <property type="match status" value="1"/>
</dbReference>
<organism evidence="10 11">
    <name type="scientific">Allosediminivita pacifica</name>
    <dbReference type="NCBI Taxonomy" id="1267769"/>
    <lineage>
        <taxon>Bacteria</taxon>
        <taxon>Pseudomonadati</taxon>
        <taxon>Pseudomonadota</taxon>
        <taxon>Alphaproteobacteria</taxon>
        <taxon>Rhodobacterales</taxon>
        <taxon>Paracoccaceae</taxon>
        <taxon>Allosediminivita</taxon>
    </lineage>
</organism>
<dbReference type="InterPro" id="IPR044161">
    <property type="entry name" value="SPS"/>
</dbReference>
<evidence type="ECO:0000259" key="9">
    <source>
        <dbReference type="Pfam" id="PF13579"/>
    </source>
</evidence>
<dbReference type="InterPro" id="IPR001296">
    <property type="entry name" value="Glyco_trans_1"/>
</dbReference>
<gene>
    <name evidence="10" type="ORF">C8N44_1017</name>
</gene>
<dbReference type="GO" id="GO:0046524">
    <property type="term" value="F:sucrose-phosphate synthase activity"/>
    <property type="evidence" value="ECO:0007669"/>
    <property type="project" value="UniProtKB-EC"/>
</dbReference>
<comment type="caution">
    <text evidence="10">The sequence shown here is derived from an EMBL/GenBank/DDBJ whole genome shotgun (WGS) entry which is preliminary data.</text>
</comment>
<evidence type="ECO:0000256" key="5">
    <source>
        <dbReference type="ARBA" id="ARBA00047471"/>
    </source>
</evidence>
<feature type="region of interest" description="Disordered" evidence="6">
    <location>
        <begin position="196"/>
        <end position="215"/>
    </location>
</feature>
<dbReference type="PANTHER" id="PTHR46039">
    <property type="entry name" value="SUCROSE-PHOSPHATE SYNTHASE 3-RELATED"/>
    <property type="match status" value="1"/>
</dbReference>
<dbReference type="Proteomes" id="UP000244069">
    <property type="component" value="Unassembled WGS sequence"/>
</dbReference>
<feature type="domain" description="Glycosyltransferase subfamily 4-like N-terminal" evidence="9">
    <location>
        <begin position="26"/>
        <end position="204"/>
    </location>
</feature>
<accession>A0A2T6B9H9</accession>
<proteinExistence type="inferred from homology"/>
<protein>
    <recommendedName>
        <fullName evidence="2">sucrose-phosphate synthase</fullName>
        <ecNumber evidence="2">2.4.1.14</ecNumber>
    </recommendedName>
</protein>
<dbReference type="NCBIfam" id="TIGR01484">
    <property type="entry name" value="HAD-SF-IIB"/>
    <property type="match status" value="1"/>
</dbReference>
<evidence type="ECO:0000256" key="4">
    <source>
        <dbReference type="ARBA" id="ARBA00022679"/>
    </source>
</evidence>
<keyword evidence="11" id="KW-1185">Reference proteome</keyword>
<dbReference type="Pfam" id="PF13579">
    <property type="entry name" value="Glyco_trans_4_4"/>
    <property type="match status" value="1"/>
</dbReference>
<evidence type="ECO:0000256" key="6">
    <source>
        <dbReference type="SAM" id="MobiDB-lite"/>
    </source>
</evidence>
<evidence type="ECO:0000256" key="2">
    <source>
        <dbReference type="ARBA" id="ARBA00012536"/>
    </source>
</evidence>